<dbReference type="CDD" id="cd01347">
    <property type="entry name" value="ligand_gated_channel"/>
    <property type="match status" value="1"/>
</dbReference>
<dbReference type="InterPro" id="IPR000531">
    <property type="entry name" value="Beta-barrel_TonB"/>
</dbReference>
<evidence type="ECO:0000259" key="14">
    <source>
        <dbReference type="Pfam" id="PF07715"/>
    </source>
</evidence>
<feature type="signal peptide" evidence="12">
    <location>
        <begin position="1"/>
        <end position="16"/>
    </location>
</feature>
<dbReference type="InterPro" id="IPR036942">
    <property type="entry name" value="Beta-barrel_TonB_sf"/>
</dbReference>
<dbReference type="InterPro" id="IPR037066">
    <property type="entry name" value="Plug_dom_sf"/>
</dbReference>
<dbReference type="EMBL" id="DXAQ01000144">
    <property type="protein sequence ID" value="HIZ90208.1"/>
    <property type="molecule type" value="Genomic_DNA"/>
</dbReference>
<feature type="non-terminal residue" evidence="15">
    <location>
        <position position="1"/>
    </location>
</feature>
<feature type="chain" id="PRO_5038339592" evidence="12">
    <location>
        <begin position="17"/>
        <end position="622"/>
    </location>
</feature>
<dbReference type="SUPFAM" id="SSF56935">
    <property type="entry name" value="Porins"/>
    <property type="match status" value="1"/>
</dbReference>
<dbReference type="Gene3D" id="2.40.170.20">
    <property type="entry name" value="TonB-dependent receptor, beta-barrel domain"/>
    <property type="match status" value="1"/>
</dbReference>
<keyword evidence="4 10" id="KW-0812">Transmembrane</keyword>
<dbReference type="Gene3D" id="2.170.130.10">
    <property type="entry name" value="TonB-dependent receptor, plug domain"/>
    <property type="match status" value="1"/>
</dbReference>
<dbReference type="PANTHER" id="PTHR30069">
    <property type="entry name" value="TONB-DEPENDENT OUTER MEMBRANE RECEPTOR"/>
    <property type="match status" value="1"/>
</dbReference>
<keyword evidence="6 11" id="KW-0798">TonB box</keyword>
<evidence type="ECO:0000313" key="15">
    <source>
        <dbReference type="EMBL" id="HIZ90208.1"/>
    </source>
</evidence>
<dbReference type="Pfam" id="PF00593">
    <property type="entry name" value="TonB_dep_Rec_b-barrel"/>
    <property type="match status" value="1"/>
</dbReference>
<gene>
    <name evidence="15" type="ORF">H9804_09690</name>
</gene>
<proteinExistence type="inferred from homology"/>
<dbReference type="PANTHER" id="PTHR30069:SF29">
    <property type="entry name" value="HEMOGLOBIN AND HEMOGLOBIN-HAPTOGLOBIN-BINDING PROTEIN 1-RELATED"/>
    <property type="match status" value="1"/>
</dbReference>
<sequence>LLFILFFSVFYSNAFAQKDNNTQEIFVTGLSVPVSQSKAGIGITTITQEQIQAINPSTFDEILRYVPGLVIRQNSAGKLTSLSMRGGNSGSTMILLDGNPLSDASGISNDIDLSSIPVDNIEKIEIVKGPLSASLGASAINGAINIITKKGGKKPVQASAQIQSSLLSQYYTGNASLYGSKDMIDYRINGSYLYDENVSAAAYKYGNTENDPDAMGHFSAYLGIKPDDLSKTSFYVDYTDRTSDLDNGGGPNNDNTDYMQKTKRVSAAFKTSYLYNDIWEPSLNINYVYQDRIYGASKEIRNDTNDIFDGHTLTADFQNNIYILDEFTLTAGINYEYSQIYSRSSSILESNKNRNSYAGYLQGTINLFDSWTTIIAFRGLKDDNMEFAPLYRVSSTYDIKKIDLQIKAAAGNGALSPSLYQLYDPAFGNSNLKMQKSFAYEIGFTNALFNKMITYGLSWFDNYYNNMIMYGSYIDDNNNIKTGFYNETSTHTRGIEAEINVNPIKYINFGSTYTWMQTFNVDGNPLARRPEHQVSAYINIIPIEKLKINIGLIYNGESVATIYETADINDDYFLLNANISYKINDNIEVYLKGTNLTNTEYEEIYGYGTKGIEIFLGLKAKI</sequence>
<dbReference type="PROSITE" id="PS52016">
    <property type="entry name" value="TONB_DEPENDENT_REC_3"/>
    <property type="match status" value="1"/>
</dbReference>
<accession>A0A9D2GUF1</accession>
<keyword evidence="8 15" id="KW-0675">Receptor</keyword>
<evidence type="ECO:0000256" key="10">
    <source>
        <dbReference type="PROSITE-ProRule" id="PRU01360"/>
    </source>
</evidence>
<comment type="caution">
    <text evidence="15">The sequence shown here is derived from an EMBL/GenBank/DDBJ whole genome shotgun (WGS) entry which is preliminary data.</text>
</comment>
<evidence type="ECO:0000259" key="13">
    <source>
        <dbReference type="Pfam" id="PF00593"/>
    </source>
</evidence>
<keyword evidence="3 10" id="KW-1134">Transmembrane beta strand</keyword>
<evidence type="ECO:0000256" key="8">
    <source>
        <dbReference type="ARBA" id="ARBA00023170"/>
    </source>
</evidence>
<evidence type="ECO:0000256" key="1">
    <source>
        <dbReference type="ARBA" id="ARBA00004571"/>
    </source>
</evidence>
<evidence type="ECO:0000313" key="16">
    <source>
        <dbReference type="Proteomes" id="UP000824176"/>
    </source>
</evidence>
<dbReference type="InterPro" id="IPR012910">
    <property type="entry name" value="Plug_dom"/>
</dbReference>
<evidence type="ECO:0000256" key="11">
    <source>
        <dbReference type="RuleBase" id="RU003357"/>
    </source>
</evidence>
<reference evidence="15" key="2">
    <citation type="submission" date="2021-04" db="EMBL/GenBank/DDBJ databases">
        <authorList>
            <person name="Gilroy R."/>
        </authorList>
    </citation>
    <scope>NUCLEOTIDE SEQUENCE</scope>
    <source>
        <strain evidence="15">ChiW4-1371</strain>
    </source>
</reference>
<organism evidence="15 16">
    <name type="scientific">Candidatus Mucispirillum faecigallinarum</name>
    <dbReference type="NCBI Taxonomy" id="2838699"/>
    <lineage>
        <taxon>Bacteria</taxon>
        <taxon>Pseudomonadati</taxon>
        <taxon>Deferribacterota</taxon>
        <taxon>Deferribacteres</taxon>
        <taxon>Deferribacterales</taxon>
        <taxon>Mucispirillaceae</taxon>
        <taxon>Mucispirillum</taxon>
    </lineage>
</organism>
<evidence type="ECO:0000256" key="3">
    <source>
        <dbReference type="ARBA" id="ARBA00022452"/>
    </source>
</evidence>
<protein>
    <submittedName>
        <fullName evidence="15">TonB-dependent receptor</fullName>
    </submittedName>
</protein>
<evidence type="ECO:0000256" key="9">
    <source>
        <dbReference type="ARBA" id="ARBA00023237"/>
    </source>
</evidence>
<keyword evidence="7 10" id="KW-0472">Membrane</keyword>
<keyword evidence="2 10" id="KW-0813">Transport</keyword>
<feature type="domain" description="TonB-dependent receptor plug" evidence="14">
    <location>
        <begin position="38"/>
        <end position="143"/>
    </location>
</feature>
<dbReference type="AlphaFoldDB" id="A0A9D2GUF1"/>
<dbReference type="GO" id="GO:0015344">
    <property type="term" value="F:siderophore uptake transmembrane transporter activity"/>
    <property type="evidence" value="ECO:0007669"/>
    <property type="project" value="TreeGrafter"/>
</dbReference>
<name>A0A9D2GUF1_9BACT</name>
<evidence type="ECO:0000256" key="12">
    <source>
        <dbReference type="SAM" id="SignalP"/>
    </source>
</evidence>
<dbReference type="Proteomes" id="UP000824176">
    <property type="component" value="Unassembled WGS sequence"/>
</dbReference>
<dbReference type="GO" id="GO:0044718">
    <property type="term" value="P:siderophore transmembrane transport"/>
    <property type="evidence" value="ECO:0007669"/>
    <property type="project" value="TreeGrafter"/>
</dbReference>
<dbReference type="GO" id="GO:0009279">
    <property type="term" value="C:cell outer membrane"/>
    <property type="evidence" value="ECO:0007669"/>
    <property type="project" value="UniProtKB-SubCell"/>
</dbReference>
<comment type="similarity">
    <text evidence="10 11">Belongs to the TonB-dependent receptor family.</text>
</comment>
<reference evidence="15" key="1">
    <citation type="journal article" date="2021" name="PeerJ">
        <title>Extensive microbial diversity within the chicken gut microbiome revealed by metagenomics and culture.</title>
        <authorList>
            <person name="Gilroy R."/>
            <person name="Ravi A."/>
            <person name="Getino M."/>
            <person name="Pursley I."/>
            <person name="Horton D.L."/>
            <person name="Alikhan N.F."/>
            <person name="Baker D."/>
            <person name="Gharbi K."/>
            <person name="Hall N."/>
            <person name="Watson M."/>
            <person name="Adriaenssens E.M."/>
            <person name="Foster-Nyarko E."/>
            <person name="Jarju S."/>
            <person name="Secka A."/>
            <person name="Antonio M."/>
            <person name="Oren A."/>
            <person name="Chaudhuri R.R."/>
            <person name="La Ragione R."/>
            <person name="Hildebrand F."/>
            <person name="Pallen M.J."/>
        </authorList>
    </citation>
    <scope>NUCLEOTIDE SEQUENCE</scope>
    <source>
        <strain evidence="15">ChiW4-1371</strain>
    </source>
</reference>
<evidence type="ECO:0000256" key="6">
    <source>
        <dbReference type="ARBA" id="ARBA00023077"/>
    </source>
</evidence>
<evidence type="ECO:0000256" key="7">
    <source>
        <dbReference type="ARBA" id="ARBA00023136"/>
    </source>
</evidence>
<evidence type="ECO:0000256" key="2">
    <source>
        <dbReference type="ARBA" id="ARBA00022448"/>
    </source>
</evidence>
<dbReference type="Pfam" id="PF07715">
    <property type="entry name" value="Plug"/>
    <property type="match status" value="1"/>
</dbReference>
<evidence type="ECO:0000256" key="5">
    <source>
        <dbReference type="ARBA" id="ARBA00022729"/>
    </source>
</evidence>
<comment type="subcellular location">
    <subcellularLocation>
        <location evidence="1 10">Cell outer membrane</location>
        <topology evidence="1 10">Multi-pass membrane protein</topology>
    </subcellularLocation>
</comment>
<keyword evidence="5 12" id="KW-0732">Signal</keyword>
<dbReference type="InterPro" id="IPR039426">
    <property type="entry name" value="TonB-dep_rcpt-like"/>
</dbReference>
<feature type="domain" description="TonB-dependent receptor-like beta-barrel" evidence="13">
    <location>
        <begin position="186"/>
        <end position="596"/>
    </location>
</feature>
<evidence type="ECO:0000256" key="4">
    <source>
        <dbReference type="ARBA" id="ARBA00022692"/>
    </source>
</evidence>
<keyword evidence="9 10" id="KW-0998">Cell outer membrane</keyword>